<dbReference type="GO" id="GO:0006298">
    <property type="term" value="P:mismatch repair"/>
    <property type="evidence" value="ECO:0007669"/>
    <property type="project" value="TreeGrafter"/>
</dbReference>
<evidence type="ECO:0000256" key="5">
    <source>
        <dbReference type="ARBA" id="ARBA00007383"/>
    </source>
</evidence>
<keyword evidence="9 14" id="KW-0540">Nuclease</keyword>
<keyword evidence="12 14" id="KW-0378">Hydrolase</keyword>
<dbReference type="InterPro" id="IPR022898">
    <property type="entry name" value="RNase_HII"/>
</dbReference>
<comment type="similarity">
    <text evidence="5 14 16">Belongs to the RNase HII family.</text>
</comment>
<evidence type="ECO:0000256" key="4">
    <source>
        <dbReference type="ARBA" id="ARBA00004496"/>
    </source>
</evidence>
<evidence type="ECO:0000313" key="18">
    <source>
        <dbReference type="EMBL" id="TPR45086.1"/>
    </source>
</evidence>
<dbReference type="GO" id="GO:0003723">
    <property type="term" value="F:RNA binding"/>
    <property type="evidence" value="ECO:0007669"/>
    <property type="project" value="UniProtKB-UniRule"/>
</dbReference>
<feature type="domain" description="RNase H type-2" evidence="17">
    <location>
        <begin position="73"/>
        <end position="258"/>
    </location>
</feature>
<dbReference type="GO" id="GO:0030145">
    <property type="term" value="F:manganese ion binding"/>
    <property type="evidence" value="ECO:0007669"/>
    <property type="project" value="UniProtKB-UniRule"/>
</dbReference>
<dbReference type="Pfam" id="PF01351">
    <property type="entry name" value="RNase_HII"/>
    <property type="match status" value="1"/>
</dbReference>
<evidence type="ECO:0000256" key="12">
    <source>
        <dbReference type="ARBA" id="ARBA00022801"/>
    </source>
</evidence>
<dbReference type="Proteomes" id="UP000784700">
    <property type="component" value="Unassembled WGS sequence"/>
</dbReference>
<evidence type="ECO:0000256" key="16">
    <source>
        <dbReference type="RuleBase" id="RU003515"/>
    </source>
</evidence>
<comment type="catalytic activity">
    <reaction evidence="1 14 15 16">
        <text>Endonucleolytic cleavage to 5'-phosphomonoester.</text>
        <dbReference type="EC" id="3.1.26.4"/>
    </reaction>
</comment>
<dbReference type="AlphaFoldDB" id="A0A9Q8IPH5"/>
<dbReference type="CDD" id="cd07182">
    <property type="entry name" value="RNase_HII_bacteria_HII_like"/>
    <property type="match status" value="1"/>
</dbReference>
<evidence type="ECO:0000256" key="7">
    <source>
        <dbReference type="ARBA" id="ARBA00019179"/>
    </source>
</evidence>
<dbReference type="Gene3D" id="3.30.420.10">
    <property type="entry name" value="Ribonuclease H-like superfamily/Ribonuclease H"/>
    <property type="match status" value="1"/>
</dbReference>
<dbReference type="InterPro" id="IPR001352">
    <property type="entry name" value="RNase_HII/HIII"/>
</dbReference>
<dbReference type="GO" id="GO:0032299">
    <property type="term" value="C:ribonuclease H2 complex"/>
    <property type="evidence" value="ECO:0007669"/>
    <property type="project" value="TreeGrafter"/>
</dbReference>
<dbReference type="InterPro" id="IPR012337">
    <property type="entry name" value="RNaseH-like_sf"/>
</dbReference>
<dbReference type="PANTHER" id="PTHR10954">
    <property type="entry name" value="RIBONUCLEASE H2 SUBUNIT A"/>
    <property type="match status" value="1"/>
</dbReference>
<keyword evidence="10 14" id="KW-0479">Metal-binding</keyword>
<feature type="binding site" evidence="14 15">
    <location>
        <position position="80"/>
    </location>
    <ligand>
        <name>a divalent metal cation</name>
        <dbReference type="ChEBI" id="CHEBI:60240"/>
    </ligand>
</feature>
<keyword evidence="8 14" id="KW-0963">Cytoplasm</keyword>
<evidence type="ECO:0000256" key="15">
    <source>
        <dbReference type="PROSITE-ProRule" id="PRU01319"/>
    </source>
</evidence>
<organism evidence="18 19">
    <name type="scientific">Apilactobacillus micheneri</name>
    <dbReference type="NCBI Taxonomy" id="1899430"/>
    <lineage>
        <taxon>Bacteria</taxon>
        <taxon>Bacillati</taxon>
        <taxon>Bacillota</taxon>
        <taxon>Bacilli</taxon>
        <taxon>Lactobacillales</taxon>
        <taxon>Lactobacillaceae</taxon>
        <taxon>Apilactobacillus</taxon>
    </lineage>
</organism>
<protein>
    <recommendedName>
        <fullName evidence="7 14">Ribonuclease HII</fullName>
        <shortName evidence="14">RNase HII</shortName>
        <ecNumber evidence="6 14">3.1.26.4</ecNumber>
    </recommendedName>
</protein>
<evidence type="ECO:0000256" key="11">
    <source>
        <dbReference type="ARBA" id="ARBA00022759"/>
    </source>
</evidence>
<evidence type="ECO:0000256" key="13">
    <source>
        <dbReference type="ARBA" id="ARBA00023211"/>
    </source>
</evidence>
<evidence type="ECO:0000256" key="10">
    <source>
        <dbReference type="ARBA" id="ARBA00022723"/>
    </source>
</evidence>
<dbReference type="PANTHER" id="PTHR10954:SF18">
    <property type="entry name" value="RIBONUCLEASE HII"/>
    <property type="match status" value="1"/>
</dbReference>
<dbReference type="RefSeq" id="WP_140924058.1">
    <property type="nucleotide sequence ID" value="NZ_QUBF01000002.1"/>
</dbReference>
<evidence type="ECO:0000256" key="3">
    <source>
        <dbReference type="ARBA" id="ARBA00004065"/>
    </source>
</evidence>
<feature type="binding site" evidence="14 15">
    <location>
        <position position="171"/>
    </location>
    <ligand>
        <name>a divalent metal cation</name>
        <dbReference type="ChEBI" id="CHEBI:60240"/>
    </ligand>
</feature>
<comment type="cofactor">
    <cofactor evidence="2">
        <name>Mg(2+)</name>
        <dbReference type="ChEBI" id="CHEBI:18420"/>
    </cofactor>
</comment>
<evidence type="ECO:0000256" key="1">
    <source>
        <dbReference type="ARBA" id="ARBA00000077"/>
    </source>
</evidence>
<keyword evidence="11 14" id="KW-0255">Endonuclease</keyword>
<comment type="caution">
    <text evidence="18">The sequence shown here is derived from an EMBL/GenBank/DDBJ whole genome shotgun (WGS) entry which is preliminary data.</text>
</comment>
<dbReference type="HAMAP" id="MF_00052_B">
    <property type="entry name" value="RNase_HII_B"/>
    <property type="match status" value="1"/>
</dbReference>
<feature type="binding site" evidence="14 15">
    <location>
        <position position="79"/>
    </location>
    <ligand>
        <name>a divalent metal cation</name>
        <dbReference type="ChEBI" id="CHEBI:60240"/>
    </ligand>
</feature>
<keyword evidence="13 14" id="KW-0464">Manganese</keyword>
<dbReference type="SUPFAM" id="SSF53098">
    <property type="entry name" value="Ribonuclease H-like"/>
    <property type="match status" value="1"/>
</dbReference>
<accession>A0A9Q8IPH5</accession>
<gene>
    <name evidence="14" type="primary">rnhB</name>
    <name evidence="18" type="ORF">DY130_02520</name>
</gene>
<evidence type="ECO:0000313" key="19">
    <source>
        <dbReference type="Proteomes" id="UP000784700"/>
    </source>
</evidence>
<evidence type="ECO:0000256" key="9">
    <source>
        <dbReference type="ARBA" id="ARBA00022722"/>
    </source>
</evidence>
<dbReference type="EMBL" id="QUBG01000002">
    <property type="protein sequence ID" value="TPR45086.1"/>
    <property type="molecule type" value="Genomic_DNA"/>
</dbReference>
<evidence type="ECO:0000259" key="17">
    <source>
        <dbReference type="PROSITE" id="PS51975"/>
    </source>
</evidence>
<dbReference type="InterPro" id="IPR024567">
    <property type="entry name" value="RNase_HII/HIII_dom"/>
</dbReference>
<evidence type="ECO:0000256" key="2">
    <source>
        <dbReference type="ARBA" id="ARBA00001946"/>
    </source>
</evidence>
<evidence type="ECO:0000256" key="14">
    <source>
        <dbReference type="HAMAP-Rule" id="MF_00052"/>
    </source>
</evidence>
<dbReference type="NCBIfam" id="NF000595">
    <property type="entry name" value="PRK00015.1-3"/>
    <property type="match status" value="1"/>
</dbReference>
<comment type="function">
    <text evidence="3 14 16">Endonuclease that specifically degrades the RNA of RNA-DNA hybrids.</text>
</comment>
<dbReference type="GO" id="GO:0043137">
    <property type="term" value="P:DNA replication, removal of RNA primer"/>
    <property type="evidence" value="ECO:0007669"/>
    <property type="project" value="TreeGrafter"/>
</dbReference>
<evidence type="ECO:0000256" key="8">
    <source>
        <dbReference type="ARBA" id="ARBA00022490"/>
    </source>
</evidence>
<dbReference type="FunFam" id="3.30.420.10:FF:000006">
    <property type="entry name" value="Ribonuclease HII"/>
    <property type="match status" value="1"/>
</dbReference>
<reference evidence="18" key="1">
    <citation type="submission" date="2018-08" db="EMBL/GenBank/DDBJ databases">
        <title>Comparative genomics of wild bee and flower associated Lactobacillus reveals potential adaptation to the bee host.</title>
        <authorList>
            <person name="Vuong H.Q."/>
            <person name="Mcfrederick Q.S."/>
        </authorList>
    </citation>
    <scope>NUCLEOTIDE SEQUENCE</scope>
    <source>
        <strain evidence="18">HV_63</strain>
    </source>
</reference>
<name>A0A9Q8IPH5_9LACO</name>
<proteinExistence type="inferred from homology"/>
<comment type="subcellular location">
    <subcellularLocation>
        <location evidence="4 14">Cytoplasm</location>
    </subcellularLocation>
</comment>
<comment type="cofactor">
    <cofactor evidence="14 15">
        <name>Mn(2+)</name>
        <dbReference type="ChEBI" id="CHEBI:29035"/>
    </cofactor>
    <cofactor evidence="14 15">
        <name>Mg(2+)</name>
        <dbReference type="ChEBI" id="CHEBI:18420"/>
    </cofactor>
    <text evidence="14 15">Manganese or magnesium. Binds 1 divalent metal ion per monomer in the absence of substrate. May bind a second metal ion after substrate binding.</text>
</comment>
<dbReference type="GO" id="GO:0005737">
    <property type="term" value="C:cytoplasm"/>
    <property type="evidence" value="ECO:0007669"/>
    <property type="project" value="UniProtKB-SubCell"/>
</dbReference>
<dbReference type="InterPro" id="IPR036397">
    <property type="entry name" value="RNaseH_sf"/>
</dbReference>
<dbReference type="EC" id="3.1.26.4" evidence="6 14"/>
<sequence length="258" mass="29357">MNNKLSINDFKKLLSKVTTLSDDIFNDYKNDSRKGIQVALKQRINQLNYLEKSKMDFQKRLKYENHFWNEGINYIAGVDEVGRGPLAGPVVTAAVVLPHDFNVYEVNDSKKLSPKKRLELSKMIKQKALYYSIGIASNKIIDKINIYEATRVAMKDAINNLDINPEIVIVDAMNIDISNKQVRLIKGDAKSASVSAASILAKVYRDNLMDEYSKKYPEYDFNHNAGYGTKKHLQALSEYGATPIHRKSFKPVLDLTNY</sequence>
<dbReference type="PROSITE" id="PS51975">
    <property type="entry name" value="RNASE_H_2"/>
    <property type="match status" value="1"/>
</dbReference>
<dbReference type="GO" id="GO:0004523">
    <property type="term" value="F:RNA-DNA hybrid ribonuclease activity"/>
    <property type="evidence" value="ECO:0007669"/>
    <property type="project" value="UniProtKB-UniRule"/>
</dbReference>
<evidence type="ECO:0000256" key="6">
    <source>
        <dbReference type="ARBA" id="ARBA00012180"/>
    </source>
</evidence>
<dbReference type="NCBIfam" id="NF000594">
    <property type="entry name" value="PRK00015.1-1"/>
    <property type="match status" value="1"/>
</dbReference>
<dbReference type="GeneID" id="58108052"/>